<evidence type="ECO:0000256" key="1">
    <source>
        <dbReference type="SAM" id="MobiDB-lite"/>
    </source>
</evidence>
<dbReference type="PANTHER" id="PTHR46586:SF3">
    <property type="entry name" value="ANKYRIN REPEAT-CONTAINING PROTEIN"/>
    <property type="match status" value="1"/>
</dbReference>
<dbReference type="AlphaFoldDB" id="A0AAX0WUU6"/>
<evidence type="ECO:0000313" key="2">
    <source>
        <dbReference type="EMBL" id="PNL62402.1"/>
    </source>
</evidence>
<organism evidence="2 3">
    <name type="scientific">Legionella anisa</name>
    <dbReference type="NCBI Taxonomy" id="28082"/>
    <lineage>
        <taxon>Bacteria</taxon>
        <taxon>Pseudomonadati</taxon>
        <taxon>Pseudomonadota</taxon>
        <taxon>Gammaproteobacteria</taxon>
        <taxon>Legionellales</taxon>
        <taxon>Legionellaceae</taxon>
        <taxon>Legionella</taxon>
    </lineage>
</organism>
<dbReference type="RefSeq" id="WP_058388517.1">
    <property type="nucleotide sequence ID" value="NZ_CAAAHR010000026.1"/>
</dbReference>
<dbReference type="PANTHER" id="PTHR46586">
    <property type="entry name" value="ANKYRIN REPEAT-CONTAINING PROTEIN"/>
    <property type="match status" value="1"/>
</dbReference>
<dbReference type="InterPro" id="IPR052050">
    <property type="entry name" value="SecEffector_AnkRepeat"/>
</dbReference>
<feature type="compositionally biased region" description="Polar residues" evidence="1">
    <location>
        <begin position="942"/>
        <end position="954"/>
    </location>
</feature>
<protein>
    <submittedName>
        <fullName evidence="2">Ankyrin repeat domain-containing protein</fullName>
    </submittedName>
</protein>
<comment type="caution">
    <text evidence="2">The sequence shown here is derived from an EMBL/GenBank/DDBJ whole genome shotgun (WGS) entry which is preliminary data.</text>
</comment>
<sequence length="961" mass="109968">MKFSTHAERMQHPQAKLIPQTLWNTLFFKDLPNSLIPLMQACDEHALIYRLKAITLPVYTREILCLWLGIALSHPEFNSQSLQRIGDMLGVSDQLMFYAAVLWGNENYFKDLMTKYSTRSLQDMIAADNYLAFRHSAENGHLSILQYLAEKAPEKLKKMITAQHYSAFSFAAENGHLTVLQFLAEKDPEKLQEMIAAMNYLAFRLAAENGHLTVLQFLAEKAPEKLQKMIDADDFHAFRLAAENGYLTVLQFLAEKAPRKLSAMIVNQNCSSFKNAAENGHLSILKYMAKKAPEKLQEMIATKNYSAFRIAAENGHLSILEYLAEKAPGKLHEMIAAEGYLAFRAAAANGHLSVLQFFAEKAPEKLHEIITAQNYYAFTLAAKNGHLSVLQYLAEEAPGKLQDMIAADNYEALHRATLHTPVINYLLSQANALAFAEQHHLEFAQHVIPFVTQKLADLQVQKNTIEHDNAYAVFDITSPEEGKLLFYVLRNLIRQNDPARRDDILFLISIPSVKALAHTEVTPHQPNELLRLALSLGNETAAELLLGIPAVRELAAQNNFYHAEQHGALDLQALAQDRESSMTALTQGEQQRLKRAITHYQPMLKQASVPAVMEDLYTTLTQHYEQNPATLTIEHQGKQTTITLPLRWEALQALHLDEPTHQDALKVYYQHKVHSAWRYLSKPNPWMHEQASYVYVNPHNTAEKWSTFEEYQSLISMLYLAVMDKTMPCIDHHTFESRWEHFIDELALIGRAHNWDKTRIITDADENQVTEEFDDLEGDRPSCFSGVKRRLFQSVLGHPFFILLTEDIIKQEIREFVRQHFKDCIHDTNRDAIKSAWEKGIILEERTNEDWEALKAVDISQEKLDAFIRSLKNKYEEAQIVSFIPYIQNKFALNKDKESERAHLLKFGYLQLEELLESDNEQKNIHQCSAQRLSQFGLFTPEESSSSSEKNTPKCQYGYVV</sequence>
<dbReference type="InterPro" id="IPR002110">
    <property type="entry name" value="Ankyrin_rpt"/>
</dbReference>
<gene>
    <name evidence="2" type="ORF">A6J39_014945</name>
</gene>
<dbReference type="Gene3D" id="1.25.40.20">
    <property type="entry name" value="Ankyrin repeat-containing domain"/>
    <property type="match status" value="3"/>
</dbReference>
<proteinExistence type="predicted"/>
<keyword evidence="3" id="KW-1185">Reference proteome</keyword>
<dbReference type="GeneID" id="98065213"/>
<dbReference type="EMBL" id="NBTX02000004">
    <property type="protein sequence ID" value="PNL62402.1"/>
    <property type="molecule type" value="Genomic_DNA"/>
</dbReference>
<feature type="region of interest" description="Disordered" evidence="1">
    <location>
        <begin position="940"/>
        <end position="961"/>
    </location>
</feature>
<evidence type="ECO:0000313" key="3">
    <source>
        <dbReference type="Proteomes" id="UP000192511"/>
    </source>
</evidence>
<accession>A0AAX0WUU6</accession>
<name>A0AAX0WUU6_9GAMM</name>
<reference evidence="2" key="1">
    <citation type="submission" date="2017-12" db="EMBL/GenBank/DDBJ databases">
        <title>FDA dAtabase for Regulatory Grade micrObial Sequences (FDA-ARGOS): Supporting development and validation of Infectious Disease Dx tests.</title>
        <authorList>
            <person name="Kerrigan L."/>
            <person name="Tallon L.J."/>
            <person name="Sadzewicz L."/>
            <person name="Sengamalay N."/>
            <person name="Ott S."/>
            <person name="Godinez A."/>
            <person name="Nagaraj S."/>
            <person name="Vavikolanu K."/>
            <person name="Vyas G."/>
            <person name="Nadendla S."/>
            <person name="Aluvathingal J."/>
            <person name="Sichtig H."/>
        </authorList>
    </citation>
    <scope>NUCLEOTIDE SEQUENCE [LARGE SCALE GENOMIC DNA]</scope>
    <source>
        <strain evidence="2">FDAARGOS_200</strain>
    </source>
</reference>
<dbReference type="Pfam" id="PF12796">
    <property type="entry name" value="Ank_2"/>
    <property type="match status" value="2"/>
</dbReference>
<dbReference type="SMART" id="SM00248">
    <property type="entry name" value="ANK"/>
    <property type="match status" value="8"/>
</dbReference>
<dbReference type="SUPFAM" id="SSF48403">
    <property type="entry name" value="Ankyrin repeat"/>
    <property type="match status" value="1"/>
</dbReference>
<dbReference type="InterPro" id="IPR036770">
    <property type="entry name" value="Ankyrin_rpt-contain_sf"/>
</dbReference>
<dbReference type="Proteomes" id="UP000192511">
    <property type="component" value="Unassembled WGS sequence"/>
</dbReference>